<reference evidence="12" key="1">
    <citation type="submission" date="2019-08" db="EMBL/GenBank/DDBJ databases">
        <authorList>
            <person name="Kucharzyk K."/>
            <person name="Murdoch R.W."/>
            <person name="Higgins S."/>
            <person name="Loffler F."/>
        </authorList>
    </citation>
    <scope>NUCLEOTIDE SEQUENCE</scope>
</reference>
<dbReference type="NCBIfam" id="TIGR00442">
    <property type="entry name" value="hisS"/>
    <property type="match status" value="1"/>
</dbReference>
<keyword evidence="3 12" id="KW-0436">Ligase</keyword>
<evidence type="ECO:0000313" key="12">
    <source>
        <dbReference type="EMBL" id="MPM84237.1"/>
    </source>
</evidence>
<dbReference type="Gene3D" id="3.40.50.800">
    <property type="entry name" value="Anticodon-binding domain"/>
    <property type="match status" value="1"/>
</dbReference>
<dbReference type="EC" id="6.1.1.21" evidence="2"/>
<dbReference type="PANTHER" id="PTHR43707">
    <property type="entry name" value="HISTIDYL-TRNA SYNTHETASE"/>
    <property type="match status" value="1"/>
</dbReference>
<gene>
    <name evidence="12" type="primary">hisS_50</name>
    <name evidence="12" type="ORF">SDC9_131308</name>
</gene>
<sequence>MIGSYSPALDAEAISVAAQLLKRLGIDDVELRINSLGGPECRQKYNNALKEYIGSNIDKLCDDCKDRFDKNPLRVLDCKEEKCQKIIADAPVVLDYLGPECKEHFETVKAILNDMGIKYSVDDKIVRGLDYYTRTVFEFVSNGIGAQGTVCGGGRYDNLIEECGGQASGAAGFAVGIERLLLVLEAQNGAFEAKNEMDIYIGAIGSAGLIKGQGLTYRMREAGIKAESDSVGRSVKAQMKYANKIGARYSVILGDNEIAEDSVALKNMETGEQEQVKVSELLDTMKTKRK</sequence>
<evidence type="ECO:0000259" key="11">
    <source>
        <dbReference type="Pfam" id="PF13393"/>
    </source>
</evidence>
<evidence type="ECO:0000256" key="8">
    <source>
        <dbReference type="ARBA" id="ARBA00030619"/>
    </source>
</evidence>
<dbReference type="CDD" id="cd00859">
    <property type="entry name" value="HisRS_anticodon"/>
    <property type="match status" value="1"/>
</dbReference>
<evidence type="ECO:0000259" key="10">
    <source>
        <dbReference type="Pfam" id="PF03129"/>
    </source>
</evidence>
<dbReference type="InterPro" id="IPR045864">
    <property type="entry name" value="aa-tRNA-synth_II/BPL/LPL"/>
</dbReference>
<dbReference type="GO" id="GO:0004821">
    <property type="term" value="F:histidine-tRNA ligase activity"/>
    <property type="evidence" value="ECO:0007669"/>
    <property type="project" value="UniProtKB-EC"/>
</dbReference>
<comment type="caution">
    <text evidence="12">The sequence shown here is derived from an EMBL/GenBank/DDBJ whole genome shotgun (WGS) entry which is preliminary data.</text>
</comment>
<evidence type="ECO:0000256" key="3">
    <source>
        <dbReference type="ARBA" id="ARBA00022598"/>
    </source>
</evidence>
<name>A0A645D4W0_9ZZZZ</name>
<dbReference type="InterPro" id="IPR004516">
    <property type="entry name" value="HisRS/HisZ"/>
</dbReference>
<evidence type="ECO:0000256" key="5">
    <source>
        <dbReference type="ARBA" id="ARBA00022840"/>
    </source>
</evidence>
<dbReference type="CDD" id="cd00773">
    <property type="entry name" value="HisRS-like_core"/>
    <property type="match status" value="1"/>
</dbReference>
<dbReference type="InterPro" id="IPR041715">
    <property type="entry name" value="HisRS-like_core"/>
</dbReference>
<protein>
    <recommendedName>
        <fullName evidence="2">histidine--tRNA ligase</fullName>
        <ecNumber evidence="2">6.1.1.21</ecNumber>
    </recommendedName>
    <alternativeName>
        <fullName evidence="8">Histidyl-tRNA synthetase</fullName>
    </alternativeName>
</protein>
<dbReference type="InterPro" id="IPR004154">
    <property type="entry name" value="Anticodon-bd"/>
</dbReference>
<dbReference type="SUPFAM" id="SSF55681">
    <property type="entry name" value="Class II aaRS and biotin synthetases"/>
    <property type="match status" value="1"/>
</dbReference>
<evidence type="ECO:0000256" key="2">
    <source>
        <dbReference type="ARBA" id="ARBA00012815"/>
    </source>
</evidence>
<dbReference type="InterPro" id="IPR036621">
    <property type="entry name" value="Anticodon-bd_dom_sf"/>
</dbReference>
<comment type="similarity">
    <text evidence="1">Belongs to the class-II aminoacyl-tRNA synthetase family.</text>
</comment>
<dbReference type="Pfam" id="PF03129">
    <property type="entry name" value="HGTP_anticodon"/>
    <property type="match status" value="1"/>
</dbReference>
<evidence type="ECO:0000256" key="7">
    <source>
        <dbReference type="ARBA" id="ARBA00023146"/>
    </source>
</evidence>
<dbReference type="Gene3D" id="3.30.930.10">
    <property type="entry name" value="Bira Bifunctional Protein, Domain 2"/>
    <property type="match status" value="1"/>
</dbReference>
<dbReference type="GO" id="GO:0006427">
    <property type="term" value="P:histidyl-tRNA aminoacylation"/>
    <property type="evidence" value="ECO:0007669"/>
    <property type="project" value="InterPro"/>
</dbReference>
<comment type="catalytic activity">
    <reaction evidence="9">
        <text>tRNA(His) + L-histidine + ATP = L-histidyl-tRNA(His) + AMP + diphosphate + H(+)</text>
        <dbReference type="Rhea" id="RHEA:17313"/>
        <dbReference type="Rhea" id="RHEA-COMP:9665"/>
        <dbReference type="Rhea" id="RHEA-COMP:9689"/>
        <dbReference type="ChEBI" id="CHEBI:15378"/>
        <dbReference type="ChEBI" id="CHEBI:30616"/>
        <dbReference type="ChEBI" id="CHEBI:33019"/>
        <dbReference type="ChEBI" id="CHEBI:57595"/>
        <dbReference type="ChEBI" id="CHEBI:78442"/>
        <dbReference type="ChEBI" id="CHEBI:78527"/>
        <dbReference type="ChEBI" id="CHEBI:456215"/>
        <dbReference type="EC" id="6.1.1.21"/>
    </reaction>
</comment>
<feature type="domain" description="Class II Histidinyl-tRNA synthetase (HisRS)-like catalytic core" evidence="11">
    <location>
        <begin position="2"/>
        <end position="180"/>
    </location>
</feature>
<evidence type="ECO:0000256" key="4">
    <source>
        <dbReference type="ARBA" id="ARBA00022741"/>
    </source>
</evidence>
<keyword evidence="7" id="KW-0030">Aminoacyl-tRNA synthetase</keyword>
<keyword evidence="4" id="KW-0547">Nucleotide-binding</keyword>
<dbReference type="AlphaFoldDB" id="A0A645D4W0"/>
<feature type="domain" description="Anticodon-binding" evidence="10">
    <location>
        <begin position="213"/>
        <end position="287"/>
    </location>
</feature>
<dbReference type="InterPro" id="IPR015807">
    <property type="entry name" value="His-tRNA-ligase"/>
</dbReference>
<dbReference type="EMBL" id="VSSQ01032836">
    <property type="protein sequence ID" value="MPM84237.1"/>
    <property type="molecule type" value="Genomic_DNA"/>
</dbReference>
<dbReference type="Pfam" id="PF13393">
    <property type="entry name" value="tRNA-synt_His"/>
    <property type="match status" value="1"/>
</dbReference>
<evidence type="ECO:0000256" key="9">
    <source>
        <dbReference type="ARBA" id="ARBA00047639"/>
    </source>
</evidence>
<organism evidence="12">
    <name type="scientific">bioreactor metagenome</name>
    <dbReference type="NCBI Taxonomy" id="1076179"/>
    <lineage>
        <taxon>unclassified sequences</taxon>
        <taxon>metagenomes</taxon>
        <taxon>ecological metagenomes</taxon>
    </lineage>
</organism>
<dbReference type="GO" id="GO:0005524">
    <property type="term" value="F:ATP binding"/>
    <property type="evidence" value="ECO:0007669"/>
    <property type="project" value="UniProtKB-KW"/>
</dbReference>
<proteinExistence type="inferred from homology"/>
<keyword evidence="5" id="KW-0067">ATP-binding</keyword>
<accession>A0A645D4W0</accession>
<evidence type="ECO:0000256" key="6">
    <source>
        <dbReference type="ARBA" id="ARBA00022917"/>
    </source>
</evidence>
<dbReference type="InterPro" id="IPR033656">
    <property type="entry name" value="HisRS_anticodon"/>
</dbReference>
<evidence type="ECO:0000256" key="1">
    <source>
        <dbReference type="ARBA" id="ARBA00008226"/>
    </source>
</evidence>
<dbReference type="GO" id="GO:0005737">
    <property type="term" value="C:cytoplasm"/>
    <property type="evidence" value="ECO:0007669"/>
    <property type="project" value="InterPro"/>
</dbReference>
<dbReference type="SUPFAM" id="SSF52954">
    <property type="entry name" value="Class II aaRS ABD-related"/>
    <property type="match status" value="1"/>
</dbReference>
<keyword evidence="6" id="KW-0648">Protein biosynthesis</keyword>
<dbReference type="PANTHER" id="PTHR43707:SF1">
    <property type="entry name" value="HISTIDINE--TRNA LIGASE, MITOCHONDRIAL-RELATED"/>
    <property type="match status" value="1"/>
</dbReference>